<proteinExistence type="predicted"/>
<dbReference type="EMBL" id="HBGZ01029414">
    <property type="protein sequence ID" value="CAD9626674.1"/>
    <property type="molecule type" value="Transcribed_RNA"/>
</dbReference>
<evidence type="ECO:0000313" key="2">
    <source>
        <dbReference type="EMBL" id="CAD9626674.1"/>
    </source>
</evidence>
<dbReference type="EMBL" id="HBGZ01029416">
    <property type="protein sequence ID" value="CAD9626678.1"/>
    <property type="molecule type" value="Transcribed_RNA"/>
</dbReference>
<feature type="region of interest" description="Disordered" evidence="1">
    <location>
        <begin position="194"/>
        <end position="227"/>
    </location>
</feature>
<sequence>MPSGSSSVATDATKKKKKKKNVIKSIAKGMSFKKKKKFVDDDTVVGVAVEPKGASTNKSATARPAASPAAKPIQVVLLLMDPNSRRFELLQLEFDSNKALVSDVVRQVQSSATEDTLRNLSYGGVCDQDGTEMIQSLKLSNFCMGNEIVMAIPKGMNGKATLQLAQPILSDPKVADMLRPCGVKIKRISKPEKKMEKIAEEDSNETKKVTPPPTPKQPVVSKSKSTSKTPTIFGIGIMTLLFFTILRHIRVTKKIESGDVLLPGQWKSQCGIWDVLPEKLSEKYCNTKSSSTLEMGRDGTLRYFTKSGEDGEKSESWILSGNSAAQCAESECVNSDDADSSSATFVSDGGSWYVDLDDKRTALGKDVVQDFMSV</sequence>
<evidence type="ECO:0000313" key="3">
    <source>
        <dbReference type="EMBL" id="CAD9626678.1"/>
    </source>
</evidence>
<feature type="region of interest" description="Disordered" evidence="1">
    <location>
        <begin position="1"/>
        <end position="22"/>
    </location>
</feature>
<feature type="compositionally biased region" description="Low complexity" evidence="1">
    <location>
        <begin position="217"/>
        <end position="227"/>
    </location>
</feature>
<organism evidence="2">
    <name type="scientific">Skeletonema marinoi</name>
    <dbReference type="NCBI Taxonomy" id="267567"/>
    <lineage>
        <taxon>Eukaryota</taxon>
        <taxon>Sar</taxon>
        <taxon>Stramenopiles</taxon>
        <taxon>Ochrophyta</taxon>
        <taxon>Bacillariophyta</taxon>
        <taxon>Coscinodiscophyceae</taxon>
        <taxon>Thalassiosirophycidae</taxon>
        <taxon>Thalassiosirales</taxon>
        <taxon>Skeletonemataceae</taxon>
        <taxon>Skeletonema</taxon>
        <taxon>Skeletonema marinoi-dohrnii complex</taxon>
    </lineage>
</organism>
<protein>
    <submittedName>
        <fullName evidence="2">Uncharacterized protein</fullName>
    </submittedName>
</protein>
<feature type="compositionally biased region" description="Polar residues" evidence="1">
    <location>
        <begin position="1"/>
        <end position="10"/>
    </location>
</feature>
<feature type="compositionally biased region" description="Basic and acidic residues" evidence="1">
    <location>
        <begin position="194"/>
        <end position="208"/>
    </location>
</feature>
<gene>
    <name evidence="2" type="ORF">SMAR0320_LOCUS20911</name>
    <name evidence="3" type="ORF">SMAR0320_LOCUS20913</name>
</gene>
<dbReference type="AlphaFoldDB" id="A0A6U3YY34"/>
<evidence type="ECO:0000256" key="1">
    <source>
        <dbReference type="SAM" id="MobiDB-lite"/>
    </source>
</evidence>
<reference evidence="2" key="1">
    <citation type="submission" date="2021-01" db="EMBL/GenBank/DDBJ databases">
        <authorList>
            <person name="Corre E."/>
            <person name="Pelletier E."/>
            <person name="Niang G."/>
            <person name="Scheremetjew M."/>
            <person name="Finn R."/>
            <person name="Kale V."/>
            <person name="Holt S."/>
            <person name="Cochrane G."/>
            <person name="Meng A."/>
            <person name="Brown T."/>
            <person name="Cohen L."/>
        </authorList>
    </citation>
    <scope>NUCLEOTIDE SEQUENCE</scope>
    <source>
        <strain evidence="2">SM1012Den-03</strain>
    </source>
</reference>
<accession>A0A6U3YY34</accession>
<name>A0A6U3YY34_9STRA</name>